<reference evidence="2 3" key="1">
    <citation type="journal article" date="2013" name="PLoS ONE">
        <title>Genomic and secretomic analyses reveal unique features of the lignocellulolytic enzyme system of Penicillium decumbens.</title>
        <authorList>
            <person name="Liu G."/>
            <person name="Zhang L."/>
            <person name="Wei X."/>
            <person name="Zou G."/>
            <person name="Qin Y."/>
            <person name="Ma L."/>
            <person name="Li J."/>
            <person name="Zheng H."/>
            <person name="Wang S."/>
            <person name="Wang C."/>
            <person name="Xun L."/>
            <person name="Zhao G.-P."/>
            <person name="Zhou Z."/>
            <person name="Qu Y."/>
        </authorList>
    </citation>
    <scope>NUCLEOTIDE SEQUENCE [LARGE SCALE GENOMIC DNA]</scope>
    <source>
        <strain evidence="3">114-2 / CGMCC 5302</strain>
    </source>
</reference>
<sequence length="106" mass="11413">MGWQAVKFGGPSRRWIIPTFDHTGEHDAHDKDSDSFAERKHVSNAISFGVTAGCCVGETGGFPSGGSHRVTDSFSRLDSGSKRSPPPGRVVNPIIFRMLLRGSLDA</sequence>
<name>S8B6Y8_PENO1</name>
<organism evidence="2 3">
    <name type="scientific">Penicillium oxalicum (strain 114-2 / CGMCC 5302)</name>
    <name type="common">Penicillium decumbens</name>
    <dbReference type="NCBI Taxonomy" id="933388"/>
    <lineage>
        <taxon>Eukaryota</taxon>
        <taxon>Fungi</taxon>
        <taxon>Dikarya</taxon>
        <taxon>Ascomycota</taxon>
        <taxon>Pezizomycotina</taxon>
        <taxon>Eurotiomycetes</taxon>
        <taxon>Eurotiomycetidae</taxon>
        <taxon>Eurotiales</taxon>
        <taxon>Aspergillaceae</taxon>
        <taxon>Penicillium</taxon>
    </lineage>
</organism>
<dbReference type="EMBL" id="KB644412">
    <property type="protein sequence ID" value="EPS30452.1"/>
    <property type="molecule type" value="Genomic_DNA"/>
</dbReference>
<protein>
    <submittedName>
        <fullName evidence="2">Uncharacterized protein</fullName>
    </submittedName>
</protein>
<proteinExistence type="predicted"/>
<feature type="region of interest" description="Disordered" evidence="1">
    <location>
        <begin position="60"/>
        <end position="90"/>
    </location>
</feature>
<gene>
    <name evidence="2" type="ORF">PDE_05403</name>
</gene>
<evidence type="ECO:0000313" key="2">
    <source>
        <dbReference type="EMBL" id="EPS30452.1"/>
    </source>
</evidence>
<dbReference type="AlphaFoldDB" id="S8B6Y8"/>
<dbReference type="Proteomes" id="UP000019376">
    <property type="component" value="Unassembled WGS sequence"/>
</dbReference>
<accession>S8B6Y8</accession>
<dbReference type="HOGENOM" id="CLU_2224126_0_0_1"/>
<evidence type="ECO:0000313" key="3">
    <source>
        <dbReference type="Proteomes" id="UP000019376"/>
    </source>
</evidence>
<evidence type="ECO:0000256" key="1">
    <source>
        <dbReference type="SAM" id="MobiDB-lite"/>
    </source>
</evidence>
<keyword evidence="3" id="KW-1185">Reference proteome</keyword>